<dbReference type="AlphaFoldDB" id="A0A2J7QJH3"/>
<reference evidence="2 3" key="1">
    <citation type="submission" date="2017-12" db="EMBL/GenBank/DDBJ databases">
        <title>Hemimetabolous genomes reveal molecular basis of termite eusociality.</title>
        <authorList>
            <person name="Harrison M.C."/>
            <person name="Jongepier E."/>
            <person name="Robertson H.M."/>
            <person name="Arning N."/>
            <person name="Bitard-Feildel T."/>
            <person name="Chao H."/>
            <person name="Childers C.P."/>
            <person name="Dinh H."/>
            <person name="Doddapaneni H."/>
            <person name="Dugan S."/>
            <person name="Gowin J."/>
            <person name="Greiner C."/>
            <person name="Han Y."/>
            <person name="Hu H."/>
            <person name="Hughes D.S.T."/>
            <person name="Huylmans A.-K."/>
            <person name="Kemena C."/>
            <person name="Kremer L.P.M."/>
            <person name="Lee S.L."/>
            <person name="Lopez-Ezquerra A."/>
            <person name="Mallet L."/>
            <person name="Monroy-Kuhn J.M."/>
            <person name="Moser A."/>
            <person name="Murali S.C."/>
            <person name="Muzny D.M."/>
            <person name="Otani S."/>
            <person name="Piulachs M.-D."/>
            <person name="Poelchau M."/>
            <person name="Qu J."/>
            <person name="Schaub F."/>
            <person name="Wada-Katsumata A."/>
            <person name="Worley K.C."/>
            <person name="Xie Q."/>
            <person name="Ylla G."/>
            <person name="Poulsen M."/>
            <person name="Gibbs R.A."/>
            <person name="Schal C."/>
            <person name="Richards S."/>
            <person name="Belles X."/>
            <person name="Korb J."/>
            <person name="Bornberg-Bauer E."/>
        </authorList>
    </citation>
    <scope>NUCLEOTIDE SEQUENCE [LARGE SCALE GENOMIC DNA]</scope>
    <source>
        <tissue evidence="2">Whole body</tissue>
    </source>
</reference>
<dbReference type="PANTHER" id="PTHR46497">
    <property type="entry name" value="THIOREDOXIN DOMAIN-CONTAINING PROTEIN 11"/>
    <property type="match status" value="1"/>
</dbReference>
<dbReference type="OrthoDB" id="1910803at2759"/>
<dbReference type="Gene3D" id="3.40.30.10">
    <property type="entry name" value="Glutaredoxin"/>
    <property type="match status" value="3"/>
</dbReference>
<accession>A0A2J7QJH3</accession>
<dbReference type="InterPro" id="IPR036249">
    <property type="entry name" value="Thioredoxin-like_sf"/>
</dbReference>
<dbReference type="InterPro" id="IPR013766">
    <property type="entry name" value="Thioredoxin_domain"/>
</dbReference>
<dbReference type="PANTHER" id="PTHR46497:SF1">
    <property type="entry name" value="THIOREDOXIN DOMAIN-CONTAINING PROTEIN 11"/>
    <property type="match status" value="1"/>
</dbReference>
<dbReference type="InParanoid" id="A0A2J7QJH3"/>
<dbReference type="Pfam" id="PF00085">
    <property type="entry name" value="Thioredoxin"/>
    <property type="match status" value="2"/>
</dbReference>
<dbReference type="FunCoup" id="A0A2J7QJH3">
    <property type="interactions" value="502"/>
</dbReference>
<keyword evidence="3" id="KW-1185">Reference proteome</keyword>
<organism evidence="2 3">
    <name type="scientific">Cryptotermes secundus</name>
    <dbReference type="NCBI Taxonomy" id="105785"/>
    <lineage>
        <taxon>Eukaryota</taxon>
        <taxon>Metazoa</taxon>
        <taxon>Ecdysozoa</taxon>
        <taxon>Arthropoda</taxon>
        <taxon>Hexapoda</taxon>
        <taxon>Insecta</taxon>
        <taxon>Pterygota</taxon>
        <taxon>Neoptera</taxon>
        <taxon>Polyneoptera</taxon>
        <taxon>Dictyoptera</taxon>
        <taxon>Blattodea</taxon>
        <taxon>Blattoidea</taxon>
        <taxon>Termitoidae</taxon>
        <taxon>Kalotermitidae</taxon>
        <taxon>Cryptotermitinae</taxon>
        <taxon>Cryptotermes</taxon>
    </lineage>
</organism>
<gene>
    <name evidence="2" type="ORF">B7P43_G07773</name>
</gene>
<evidence type="ECO:0000313" key="3">
    <source>
        <dbReference type="Proteomes" id="UP000235965"/>
    </source>
</evidence>
<dbReference type="EMBL" id="NEVH01013555">
    <property type="protein sequence ID" value="PNF28734.1"/>
    <property type="molecule type" value="Genomic_DNA"/>
</dbReference>
<dbReference type="SUPFAM" id="SSF52833">
    <property type="entry name" value="Thioredoxin-like"/>
    <property type="match status" value="2"/>
</dbReference>
<dbReference type="CDD" id="cd02981">
    <property type="entry name" value="PDI_b_family"/>
    <property type="match status" value="1"/>
</dbReference>
<proteinExistence type="predicted"/>
<feature type="domain" description="Thioredoxin" evidence="1">
    <location>
        <begin position="89"/>
        <end position="177"/>
    </location>
</feature>
<evidence type="ECO:0000259" key="1">
    <source>
        <dbReference type="Pfam" id="PF00085"/>
    </source>
</evidence>
<dbReference type="Proteomes" id="UP000235965">
    <property type="component" value="Unassembled WGS sequence"/>
</dbReference>
<evidence type="ECO:0000313" key="2">
    <source>
        <dbReference type="EMBL" id="PNF28734.1"/>
    </source>
</evidence>
<comment type="caution">
    <text evidence="2">The sequence shown here is derived from an EMBL/GenBank/DDBJ whole genome shotgun (WGS) entry which is preliminary data.</text>
</comment>
<feature type="non-terminal residue" evidence="2">
    <location>
        <position position="724"/>
    </location>
</feature>
<dbReference type="InterPro" id="IPR052792">
    <property type="entry name" value="Thioredoxin_dom-contain_11"/>
</dbReference>
<name>A0A2J7QJH3_9NEOP</name>
<dbReference type="STRING" id="105785.A0A2J7QJH3"/>
<feature type="domain" description="Thioredoxin" evidence="1">
    <location>
        <begin position="647"/>
        <end position="722"/>
    </location>
</feature>
<protein>
    <recommendedName>
        <fullName evidence="1">Thioredoxin domain-containing protein</fullName>
    </recommendedName>
</protein>
<sequence length="724" mass="83913">MSVVMPVTVEERDVDRGRCDSKETFFNSNMYFYGREICFILALLITSYAALQNAPPKISKSPSPIPFFPRTSLVADFYHGQLGPAFERVAESDVSFLMYYAPWDAESQATRMQFKIVAQYYYKQVYFAAINCWQPHSECRQQFSRVQQFPVLIVYTQQNKGIQYKGIREAAHMIRFLEYVLRPIERITRPADVLRLMSVYDAVVVGFFNFSGIAGSPGYYSFYTTALKFLERDPHREIGFAVVTDMETSAQMGIDWTPTLRIYMWNETLQYPHQAEFTPDVLVKWIFENTHLVSVWVTPPGVKSLTLAPYVEEGSVLILFTPRNPLQDWNYNYNMLREVGLEYYNCDLNPWVSNLAKHLASERAEMKKKYSEIETECLFWKEHRRSEEDVLPVHVVGEQWRNGSYHSGQTRRKLYRICERHSAQLHGDIDDDGAHVRENDLNMPKKCKKEERVTCSSHLDYGPFTESQHRYYICCKNSHSLSFHTSMLTGIGDERSSDALQEAASIERCRRLRRAKRIHHPVFPHSAYHRKSPRHFTGLACNTNKTMSLIAMDSLQFHQFAAGLGIDVLARHDKTAIVIFNVVQESSYILDTEFSKGAMLEFIKNYTDGLLNRSLRSSSSLSGGALNHYPEQDMEDCWQQGVVCVPELNSNSFHHIVMAQNVSVVLLYHSPYCTFCHRVSHIYLTVARYFRTVQHLTFTRIDGESNDLPWEFTMHHYPTILFSP</sequence>